<gene>
    <name evidence="2" type="ORF">RVF87_02830</name>
</gene>
<dbReference type="Gene3D" id="3.40.50.720">
    <property type="entry name" value="NAD(P)-binding Rossmann-like Domain"/>
    <property type="match status" value="2"/>
</dbReference>
<proteinExistence type="predicted"/>
<evidence type="ECO:0000259" key="1">
    <source>
        <dbReference type="Pfam" id="PF01408"/>
    </source>
</evidence>
<feature type="domain" description="Gfo/Idh/MocA-like oxidoreductase N-terminal" evidence="1">
    <location>
        <begin position="335"/>
        <end position="444"/>
    </location>
</feature>
<dbReference type="InterPro" id="IPR000683">
    <property type="entry name" value="Gfo/Idh/MocA-like_OxRdtase_N"/>
</dbReference>
<sequence>MKIIVVGAGGTVGRSAVRHLRARLTASDELVLVRRGPADTDPEGGPAITVLDVRLPLTDWPAEFADADVLLSCAGPSYRYTDALARRCDARGVAYVDVGGDRPCLDALARVEPTVPILLGAGVQPGLLAWLIGEVAEPGADVLALCGGAQPLSQAAVAEYARSVTDPDGWPGRAWVAGSPETDTSAPPVPPTASATVHLHLDAESADLAARIGPARLRCFNVVDAPRIAAALGRLVSGEISVDDVLDAARHHEGADAESDRAPYFTIAVTSRGPTGVRRARITVDDSYALSGAVAAATVLAVRAEPAGARWASASAAAASWADVVEVDRTPTAECIVVGATFGRVYAQALAADRGPLALVGIGGVGGPRSTDLAATLDVPALRGTVSGVDAAVVAVRGEVVGGAGDELVDDLLRAGVCVLQEHPVDARAMGRHLQIAAEHGLRYAPTGFYEHLPTSRRWMAAMHRLRSAGAVAHLSVRTSMQVLERALLIVADGLEAVPLEAGRITPIRPGAFLVSADWGGVAVDIAVNNRRDPDDPDANSHPIFSAAAVTGGGELSWPHIHAPLRWTPHPEIVVEDHVAAFTLLDDEDSADRSADVAALWASAVRTSVHAVLDSAATPTPVSGRHLAVVDWWQHLCARAPQPELIGLER</sequence>
<keyword evidence="3" id="KW-1185">Reference proteome</keyword>
<dbReference type="RefSeq" id="WP_066167189.1">
    <property type="nucleotide sequence ID" value="NZ_CP136137.1"/>
</dbReference>
<evidence type="ECO:0000313" key="2">
    <source>
        <dbReference type="EMBL" id="WYY08037.1"/>
    </source>
</evidence>
<dbReference type="EMBL" id="CP136137">
    <property type="protein sequence ID" value="WYY08037.1"/>
    <property type="molecule type" value="Genomic_DNA"/>
</dbReference>
<accession>A0ABZ2U336</accession>
<dbReference type="InterPro" id="IPR036291">
    <property type="entry name" value="NAD(P)-bd_dom_sf"/>
</dbReference>
<dbReference type="SUPFAM" id="SSF51735">
    <property type="entry name" value="NAD(P)-binding Rossmann-fold domains"/>
    <property type="match status" value="1"/>
</dbReference>
<dbReference type="Proteomes" id="UP001479933">
    <property type="component" value="Chromosome"/>
</dbReference>
<organism evidence="2 3">
    <name type="scientific">Gordonia hydrophobica</name>
    <dbReference type="NCBI Taxonomy" id="40516"/>
    <lineage>
        <taxon>Bacteria</taxon>
        <taxon>Bacillati</taxon>
        <taxon>Actinomycetota</taxon>
        <taxon>Actinomycetes</taxon>
        <taxon>Mycobacteriales</taxon>
        <taxon>Gordoniaceae</taxon>
        <taxon>Gordonia</taxon>
    </lineage>
</organism>
<dbReference type="Pfam" id="PF01408">
    <property type="entry name" value="GFO_IDH_MocA"/>
    <property type="match status" value="1"/>
</dbReference>
<evidence type="ECO:0000313" key="3">
    <source>
        <dbReference type="Proteomes" id="UP001479933"/>
    </source>
</evidence>
<protein>
    <submittedName>
        <fullName evidence="2">Gfo/Idh/MocA family oxidoreductase</fullName>
    </submittedName>
</protein>
<name>A0ABZ2U336_9ACTN</name>
<reference evidence="2 3" key="1">
    <citation type="journal article" date="2023" name="Virus Evol.">
        <title>Computational host range prediction-The good, the bad, and the ugly.</title>
        <authorList>
            <person name="Howell A.A."/>
            <person name="Versoza C.J."/>
            <person name="Pfeifer S.P."/>
        </authorList>
    </citation>
    <scope>NUCLEOTIDE SEQUENCE [LARGE SCALE GENOMIC DNA]</scope>
    <source>
        <strain evidence="2 3">1610/1b</strain>
    </source>
</reference>